<evidence type="ECO:0000313" key="2">
    <source>
        <dbReference type="Proteomes" id="UP000625711"/>
    </source>
</evidence>
<proteinExistence type="predicted"/>
<protein>
    <submittedName>
        <fullName evidence="1">Uncharacterized protein</fullName>
    </submittedName>
</protein>
<organism evidence="1 2">
    <name type="scientific">Rhynchophorus ferrugineus</name>
    <name type="common">Red palm weevil</name>
    <name type="synonym">Curculio ferrugineus</name>
    <dbReference type="NCBI Taxonomy" id="354439"/>
    <lineage>
        <taxon>Eukaryota</taxon>
        <taxon>Metazoa</taxon>
        <taxon>Ecdysozoa</taxon>
        <taxon>Arthropoda</taxon>
        <taxon>Hexapoda</taxon>
        <taxon>Insecta</taxon>
        <taxon>Pterygota</taxon>
        <taxon>Neoptera</taxon>
        <taxon>Endopterygota</taxon>
        <taxon>Coleoptera</taxon>
        <taxon>Polyphaga</taxon>
        <taxon>Cucujiformia</taxon>
        <taxon>Curculionidae</taxon>
        <taxon>Dryophthorinae</taxon>
        <taxon>Rhynchophorus</taxon>
    </lineage>
</organism>
<feature type="non-terminal residue" evidence="1">
    <location>
        <position position="1"/>
    </location>
</feature>
<dbReference type="AlphaFoldDB" id="A0A834MF02"/>
<comment type="caution">
    <text evidence="1">The sequence shown here is derived from an EMBL/GenBank/DDBJ whole genome shotgun (WGS) entry which is preliminary data.</text>
</comment>
<sequence length="16" mass="2087">RMQKCIDRRGEYFEKQ</sequence>
<evidence type="ECO:0000313" key="1">
    <source>
        <dbReference type="EMBL" id="KAF7277365.1"/>
    </source>
</evidence>
<gene>
    <name evidence="1" type="ORF">GWI33_008479</name>
</gene>
<accession>A0A834MF02</accession>
<name>A0A834MF02_RHYFE</name>
<keyword evidence="2" id="KW-1185">Reference proteome</keyword>
<dbReference type="Proteomes" id="UP000625711">
    <property type="component" value="Unassembled WGS sequence"/>
</dbReference>
<reference evidence="1" key="1">
    <citation type="submission" date="2020-08" db="EMBL/GenBank/DDBJ databases">
        <title>Genome sequencing and assembly of the red palm weevil Rhynchophorus ferrugineus.</title>
        <authorList>
            <person name="Dias G.B."/>
            <person name="Bergman C.M."/>
            <person name="Manee M."/>
        </authorList>
    </citation>
    <scope>NUCLEOTIDE SEQUENCE</scope>
    <source>
        <strain evidence="1">AA-2017</strain>
        <tissue evidence="1">Whole larva</tissue>
    </source>
</reference>
<dbReference type="EMBL" id="JAACXV010002631">
    <property type="protein sequence ID" value="KAF7277365.1"/>
    <property type="molecule type" value="Genomic_DNA"/>
</dbReference>